<feature type="non-terminal residue" evidence="1">
    <location>
        <position position="225"/>
    </location>
</feature>
<reference evidence="1" key="1">
    <citation type="journal article" date="2014" name="Front. Microbiol.">
        <title>High frequency of phylogenetically diverse reductive dehalogenase-homologous genes in deep subseafloor sedimentary metagenomes.</title>
        <authorList>
            <person name="Kawai M."/>
            <person name="Futagami T."/>
            <person name="Toyoda A."/>
            <person name="Takaki Y."/>
            <person name="Nishi S."/>
            <person name="Hori S."/>
            <person name="Arai W."/>
            <person name="Tsubouchi T."/>
            <person name="Morono Y."/>
            <person name="Uchiyama I."/>
            <person name="Ito T."/>
            <person name="Fujiyama A."/>
            <person name="Inagaki F."/>
            <person name="Takami H."/>
        </authorList>
    </citation>
    <scope>NUCLEOTIDE SEQUENCE</scope>
    <source>
        <strain evidence="1">Expedition CK06-06</strain>
    </source>
</reference>
<accession>X0ZX21</accession>
<name>X0ZX21_9ZZZZ</name>
<evidence type="ECO:0000313" key="1">
    <source>
        <dbReference type="EMBL" id="GAG52606.1"/>
    </source>
</evidence>
<organism evidence="1">
    <name type="scientific">marine sediment metagenome</name>
    <dbReference type="NCBI Taxonomy" id="412755"/>
    <lineage>
        <taxon>unclassified sequences</taxon>
        <taxon>metagenomes</taxon>
        <taxon>ecological metagenomes</taxon>
    </lineage>
</organism>
<proteinExistence type="predicted"/>
<feature type="non-terminal residue" evidence="1">
    <location>
        <position position="1"/>
    </location>
</feature>
<dbReference type="EMBL" id="BARS01053601">
    <property type="protein sequence ID" value="GAG52606.1"/>
    <property type="molecule type" value="Genomic_DNA"/>
</dbReference>
<gene>
    <name evidence="1" type="ORF">S01H1_79502</name>
</gene>
<protein>
    <submittedName>
        <fullName evidence="1">Uncharacterized protein</fullName>
    </submittedName>
</protein>
<dbReference type="AlphaFoldDB" id="X0ZX21"/>
<sequence length="225" mass="24649">ATTSAHVDQAVRLIASLPAAVTRAAHETWGARAVIYSLLLGREEAVRRVQFEWLGRFADDGVLEETERLFPMVGELGATQRTTLIDLVIPALRELSVSQYQAFKDNVGVLIAADRKIDVFEWTLQRILLQHLAPAFEPIRPTRVRFRSLERVAPACAVVLSTLAWAGARTRAAAESAFAHGANELGLPDLSLIEPEQSGLDDLDAALSLLDGLAPLRKRELLHAC</sequence>
<comment type="caution">
    <text evidence="1">The sequence shown here is derived from an EMBL/GenBank/DDBJ whole genome shotgun (WGS) entry which is preliminary data.</text>
</comment>